<feature type="compositionally biased region" description="Polar residues" evidence="1">
    <location>
        <begin position="241"/>
        <end position="259"/>
    </location>
</feature>
<dbReference type="EMBL" id="BROQ01000049">
    <property type="protein sequence ID" value="GKZ22223.1"/>
    <property type="molecule type" value="Genomic_DNA"/>
</dbReference>
<gene>
    <name evidence="2" type="ORF">AbraCBS73388_008173</name>
</gene>
<dbReference type="Proteomes" id="UP001143548">
    <property type="component" value="Unassembled WGS sequence"/>
</dbReference>
<feature type="compositionally biased region" description="Polar residues" evidence="1">
    <location>
        <begin position="133"/>
        <end position="161"/>
    </location>
</feature>
<dbReference type="AlphaFoldDB" id="A0A9W5YTG5"/>
<evidence type="ECO:0000256" key="1">
    <source>
        <dbReference type="SAM" id="MobiDB-lite"/>
    </source>
</evidence>
<proteinExistence type="predicted"/>
<evidence type="ECO:0000313" key="3">
    <source>
        <dbReference type="Proteomes" id="UP001143548"/>
    </source>
</evidence>
<feature type="compositionally biased region" description="Low complexity" evidence="1">
    <location>
        <begin position="17"/>
        <end position="53"/>
    </location>
</feature>
<feature type="compositionally biased region" description="Polar residues" evidence="1">
    <location>
        <begin position="97"/>
        <end position="116"/>
    </location>
</feature>
<accession>A0A9W5YTG5</accession>
<reference evidence="2" key="1">
    <citation type="submission" date="2022-07" db="EMBL/GenBank/DDBJ databases">
        <title>Taxonomy of Aspergillus series Nigri: significant species reduction supported by multi-species coalescent approaches.</title>
        <authorList>
            <person name="Bian C."/>
            <person name="Kusuya Y."/>
            <person name="Sklenar F."/>
            <person name="D'hooge E."/>
            <person name="Yaguchi T."/>
            <person name="Takahashi H."/>
            <person name="Hubka V."/>
        </authorList>
    </citation>
    <scope>NUCLEOTIDE SEQUENCE</scope>
    <source>
        <strain evidence="2">CBS 733.88</strain>
    </source>
</reference>
<feature type="compositionally biased region" description="Low complexity" evidence="1">
    <location>
        <begin position="201"/>
        <end position="210"/>
    </location>
</feature>
<feature type="region of interest" description="Disordered" evidence="1">
    <location>
        <begin position="1"/>
        <end position="271"/>
    </location>
</feature>
<comment type="caution">
    <text evidence="2">The sequence shown here is derived from an EMBL/GenBank/DDBJ whole genome shotgun (WGS) entry which is preliminary data.</text>
</comment>
<protein>
    <submittedName>
        <fullName evidence="2">Uncharacterized protein</fullName>
    </submittedName>
</protein>
<organism evidence="2 3">
    <name type="scientific">Aspergillus brasiliensis</name>
    <dbReference type="NCBI Taxonomy" id="319629"/>
    <lineage>
        <taxon>Eukaryota</taxon>
        <taxon>Fungi</taxon>
        <taxon>Dikarya</taxon>
        <taxon>Ascomycota</taxon>
        <taxon>Pezizomycotina</taxon>
        <taxon>Eurotiomycetes</taxon>
        <taxon>Eurotiomycetidae</taxon>
        <taxon>Eurotiales</taxon>
        <taxon>Aspergillaceae</taxon>
        <taxon>Aspergillus</taxon>
        <taxon>Aspergillus subgen. Circumdati</taxon>
    </lineage>
</organism>
<evidence type="ECO:0000313" key="2">
    <source>
        <dbReference type="EMBL" id="GKZ22223.1"/>
    </source>
</evidence>
<sequence>MPIPTRSLSLREPRKQSSTTARTTTTTTTTGKPASTTSNSTANSTSSSAATSNENLVTRSKSLLPIRDEGRATRPSRLQQLSEPRVAQRPSKPSDKGPQSQSNTPAQENTGLTRRQSLIRPSPLKPSPSLKPTVTSSRRPTVAPSPSSPIKQEIPSRQNGRPLSPKKIETPSRQNGRPLSPRKIDMPPPPRLARSASLRQPAAPSSSTPPVTRGHTRHRSQGIALPSAQSPRKVEPPSPFPTSATVRSRVQPSTYQQALSPKKVAKPAFTTQAADSPAVDAGTSLLPSSWPEIAALQTELLQLSLVHLSSCRQHNEWETTAEARLRSDYNSVASDYRAALGDEKEYQRQLNGHALHHWLENARERNEQRGFAEQIRILSQVAEEVYSLSDNLEGRHTLAVQEFEAWFQEVEEIRTFRLHHGRNLDQVVFIDPLNHGWRDKTSALVMKLDLCLRQLQSLDILGYGDPGPLGDSALFRTAKGLEEMASMMVEELTTIRKIESDVVKSEREWVSQLARQLTANAAHDQKLPTVGMWRRLSLNS</sequence>
<name>A0A9W5YTG5_9EURO</name>